<evidence type="ECO:0000313" key="3">
    <source>
        <dbReference type="Proteomes" id="UP000255317"/>
    </source>
</evidence>
<keyword evidence="3" id="KW-1185">Reference proteome</keyword>
<gene>
    <name evidence="2" type="ORF">C8D94_1011060</name>
</gene>
<comment type="caution">
    <text evidence="2">The sequence shown here is derived from an EMBL/GenBank/DDBJ whole genome shotgun (WGS) entry which is preliminary data.</text>
</comment>
<evidence type="ECO:0000256" key="1">
    <source>
        <dbReference type="SAM" id="Phobius"/>
    </source>
</evidence>
<feature type="transmembrane region" description="Helical" evidence="1">
    <location>
        <begin position="52"/>
        <end position="70"/>
    </location>
</feature>
<protein>
    <submittedName>
        <fullName evidence="2">Uncharacterized protein</fullName>
    </submittedName>
</protein>
<dbReference type="PROSITE" id="PS51257">
    <property type="entry name" value="PROKAR_LIPOPROTEIN"/>
    <property type="match status" value="1"/>
</dbReference>
<accession>A0A370QLF3</accession>
<reference evidence="2 3" key="1">
    <citation type="submission" date="2018-07" db="EMBL/GenBank/DDBJ databases">
        <title>Genomic Encyclopedia of Type Strains, Phase IV (KMG-IV): sequencing the most valuable type-strain genomes for metagenomic binning, comparative biology and taxonomic classification.</title>
        <authorList>
            <person name="Goeker M."/>
        </authorList>
    </citation>
    <scope>NUCLEOTIDE SEQUENCE [LARGE SCALE GENOMIC DNA]</scope>
    <source>
        <strain evidence="2 3">DSM 101478</strain>
    </source>
</reference>
<name>A0A370QLF3_9FLAO</name>
<sequence length="96" mass="10593">MISKMYKSLLTEYISGLYGYATIAIIGQSCIGSIAAMLILMNNDLSRNFQIIELFLVVILCMGFNGAVLAQQKGKIQFNILILSVLTSIIFIIINL</sequence>
<dbReference type="EMBL" id="QRAO01000001">
    <property type="protein sequence ID" value="RDK89179.1"/>
    <property type="molecule type" value="Genomic_DNA"/>
</dbReference>
<feature type="transmembrane region" description="Helical" evidence="1">
    <location>
        <begin position="76"/>
        <end position="94"/>
    </location>
</feature>
<proteinExistence type="predicted"/>
<dbReference type="Proteomes" id="UP000255317">
    <property type="component" value="Unassembled WGS sequence"/>
</dbReference>
<keyword evidence="1" id="KW-1133">Transmembrane helix</keyword>
<dbReference type="AlphaFoldDB" id="A0A370QLF3"/>
<evidence type="ECO:0000313" key="2">
    <source>
        <dbReference type="EMBL" id="RDK89179.1"/>
    </source>
</evidence>
<dbReference type="RefSeq" id="WP_245946184.1">
    <property type="nucleotide sequence ID" value="NZ_QRAO01000001.1"/>
</dbReference>
<feature type="transmembrane region" description="Helical" evidence="1">
    <location>
        <begin position="20"/>
        <end position="40"/>
    </location>
</feature>
<keyword evidence="1" id="KW-0812">Transmembrane</keyword>
<keyword evidence="1" id="KW-0472">Membrane</keyword>
<organism evidence="2 3">
    <name type="scientific">Marinirhabdus gelatinilytica</name>
    <dbReference type="NCBI Taxonomy" id="1703343"/>
    <lineage>
        <taxon>Bacteria</taxon>
        <taxon>Pseudomonadati</taxon>
        <taxon>Bacteroidota</taxon>
        <taxon>Flavobacteriia</taxon>
        <taxon>Flavobacteriales</taxon>
        <taxon>Flavobacteriaceae</taxon>
    </lineage>
</organism>